<keyword evidence="1" id="KW-0812">Transmembrane</keyword>
<accession>A0A915IPF6</accession>
<protein>
    <submittedName>
        <fullName evidence="3">TLC domain-containing protein</fullName>
    </submittedName>
</protein>
<keyword evidence="1" id="KW-1133">Transmembrane helix</keyword>
<dbReference type="AlphaFoldDB" id="A0A915IPF6"/>
<feature type="transmembrane region" description="Helical" evidence="1">
    <location>
        <begin position="32"/>
        <end position="50"/>
    </location>
</feature>
<sequence length="298" mass="34193">TSYYGVRIALIIFYLETRIIGNVRPLFDRLDYGVFVVCLFLVSLAILFEITDSQGCSRSARYVYSFPLAEYCYFFIACHHYRCLVFIMFTHLSLMSGNFNLPESRDVTGIRIREYPHYFLDPDPISLGRYFLFDAFDIISHRYASQKVDVLFHHLVVTTSASYVVQTAICSSYLLCGLLAELSGYARQSLITRINVFLNFLTHAIFRLGPTSVLLRGVFKDGGRPPFLIACYGIGCIFALSILNVVMLMQLIRADFCRRSNDSLHIKKEKFTEFLNDDWSLNNQQRVENGNLACDKIS</sequence>
<feature type="transmembrane region" description="Helical" evidence="1">
    <location>
        <begin position="227"/>
        <end position="249"/>
    </location>
</feature>
<feature type="transmembrane region" description="Helical" evidence="1">
    <location>
        <begin position="71"/>
        <end position="94"/>
    </location>
</feature>
<name>A0A915IPF6_ROMCU</name>
<evidence type="ECO:0000313" key="2">
    <source>
        <dbReference type="Proteomes" id="UP000887565"/>
    </source>
</evidence>
<keyword evidence="1" id="KW-0472">Membrane</keyword>
<organism evidence="2 3">
    <name type="scientific">Romanomermis culicivorax</name>
    <name type="common">Nematode worm</name>
    <dbReference type="NCBI Taxonomy" id="13658"/>
    <lineage>
        <taxon>Eukaryota</taxon>
        <taxon>Metazoa</taxon>
        <taxon>Ecdysozoa</taxon>
        <taxon>Nematoda</taxon>
        <taxon>Enoplea</taxon>
        <taxon>Dorylaimia</taxon>
        <taxon>Mermithida</taxon>
        <taxon>Mermithoidea</taxon>
        <taxon>Mermithidae</taxon>
        <taxon>Romanomermis</taxon>
    </lineage>
</organism>
<proteinExistence type="predicted"/>
<keyword evidence="2" id="KW-1185">Reference proteome</keyword>
<evidence type="ECO:0000256" key="1">
    <source>
        <dbReference type="SAM" id="Phobius"/>
    </source>
</evidence>
<dbReference type="WBParaSite" id="nRc.2.0.1.t16073-RA">
    <property type="protein sequence ID" value="nRc.2.0.1.t16073-RA"/>
    <property type="gene ID" value="nRc.2.0.1.g16073"/>
</dbReference>
<reference evidence="3" key="1">
    <citation type="submission" date="2022-11" db="UniProtKB">
        <authorList>
            <consortium name="WormBaseParasite"/>
        </authorList>
    </citation>
    <scope>IDENTIFICATION</scope>
</reference>
<feature type="transmembrane region" description="Helical" evidence="1">
    <location>
        <begin position="194"/>
        <end position="215"/>
    </location>
</feature>
<feature type="transmembrane region" description="Helical" evidence="1">
    <location>
        <begin position="163"/>
        <end position="182"/>
    </location>
</feature>
<evidence type="ECO:0000313" key="3">
    <source>
        <dbReference type="WBParaSite" id="nRc.2.0.1.t16073-RA"/>
    </source>
</evidence>
<dbReference type="Proteomes" id="UP000887565">
    <property type="component" value="Unplaced"/>
</dbReference>